<dbReference type="EMBL" id="FXAT01000017">
    <property type="protein sequence ID" value="SMG60740.1"/>
    <property type="molecule type" value="Genomic_DNA"/>
</dbReference>
<name>A0A1X7M432_9BURK</name>
<evidence type="ECO:0008006" key="3">
    <source>
        <dbReference type="Google" id="ProtNLM"/>
    </source>
</evidence>
<keyword evidence="2" id="KW-1185">Reference proteome</keyword>
<evidence type="ECO:0000313" key="1">
    <source>
        <dbReference type="EMBL" id="SMG60740.1"/>
    </source>
</evidence>
<accession>A0A1X7M432</accession>
<proteinExistence type="predicted"/>
<sequence>MKSGHVAVLGSVNTDLVLRCAASISVTRHGAMASLPHAREMSAGPV</sequence>
<dbReference type="Proteomes" id="UP000193228">
    <property type="component" value="Unassembled WGS sequence"/>
</dbReference>
<dbReference type="STRING" id="1515439.SAMN06265784_117108"/>
<reference evidence="2" key="1">
    <citation type="submission" date="2017-04" db="EMBL/GenBank/DDBJ databases">
        <authorList>
            <person name="Varghese N."/>
            <person name="Submissions S."/>
        </authorList>
    </citation>
    <scope>NUCLEOTIDE SEQUENCE [LARGE SCALE GENOMIC DNA]</scope>
    <source>
        <strain evidence="2">LMG 29540</strain>
    </source>
</reference>
<protein>
    <recommendedName>
        <fullName evidence="3">Ribokinase</fullName>
    </recommendedName>
</protein>
<gene>
    <name evidence="1" type="ORF">SAMN06265784_117108</name>
</gene>
<organism evidence="1 2">
    <name type="scientific">Paraburkholderia susongensis</name>
    <dbReference type="NCBI Taxonomy" id="1515439"/>
    <lineage>
        <taxon>Bacteria</taxon>
        <taxon>Pseudomonadati</taxon>
        <taxon>Pseudomonadota</taxon>
        <taxon>Betaproteobacteria</taxon>
        <taxon>Burkholderiales</taxon>
        <taxon>Burkholderiaceae</taxon>
        <taxon>Paraburkholderia</taxon>
    </lineage>
</organism>
<dbReference type="AlphaFoldDB" id="A0A1X7M432"/>
<evidence type="ECO:0000313" key="2">
    <source>
        <dbReference type="Proteomes" id="UP000193228"/>
    </source>
</evidence>